<dbReference type="AlphaFoldDB" id="A0A4R7JAX0"/>
<evidence type="ECO:0000313" key="1">
    <source>
        <dbReference type="EMBL" id="TDT33723.1"/>
    </source>
</evidence>
<accession>A0A4R7JAX0</accession>
<sequence>MEVKIGMRQVARELTVETEDSADSIQQAYQKALKSGEAFEITDTKGSKVIVRAELVAYLDLGKENPRRVGFGAL</sequence>
<proteinExistence type="predicted"/>
<reference evidence="1 2" key="1">
    <citation type="submission" date="2019-03" db="EMBL/GenBank/DDBJ databases">
        <title>Genomic Encyclopedia of Archaeal and Bacterial Type Strains, Phase II (KMG-II): from individual species to whole genera.</title>
        <authorList>
            <person name="Goeker M."/>
        </authorList>
    </citation>
    <scope>NUCLEOTIDE SEQUENCE [LARGE SCALE GENOMIC DNA]</scope>
    <source>
        <strain evidence="1 2">DSM 24323</strain>
    </source>
</reference>
<organism evidence="1 2">
    <name type="scientific">Naumannella halotolerans</name>
    <dbReference type="NCBI Taxonomy" id="993414"/>
    <lineage>
        <taxon>Bacteria</taxon>
        <taxon>Bacillati</taxon>
        <taxon>Actinomycetota</taxon>
        <taxon>Actinomycetes</taxon>
        <taxon>Propionibacteriales</taxon>
        <taxon>Propionibacteriaceae</taxon>
        <taxon>Naumannella</taxon>
    </lineage>
</organism>
<comment type="caution">
    <text evidence="1">The sequence shown here is derived from an EMBL/GenBank/DDBJ whole genome shotgun (WGS) entry which is preliminary data.</text>
</comment>
<dbReference type="InterPro" id="IPR021456">
    <property type="entry name" value="DUF3107"/>
</dbReference>
<keyword evidence="2" id="KW-1185">Reference proteome</keyword>
<dbReference type="Proteomes" id="UP000295371">
    <property type="component" value="Unassembled WGS sequence"/>
</dbReference>
<gene>
    <name evidence="1" type="ORF">CLV29_1350</name>
</gene>
<dbReference type="Pfam" id="PF11305">
    <property type="entry name" value="DUF3107"/>
    <property type="match status" value="1"/>
</dbReference>
<evidence type="ECO:0000313" key="2">
    <source>
        <dbReference type="Proteomes" id="UP000295371"/>
    </source>
</evidence>
<name>A0A4R7JAX0_9ACTN</name>
<dbReference type="OrthoDB" id="3268468at2"/>
<protein>
    <submittedName>
        <fullName evidence="1">Uncharacterized protein DUF3107</fullName>
    </submittedName>
</protein>
<dbReference type="EMBL" id="SOAW01000001">
    <property type="protein sequence ID" value="TDT33723.1"/>
    <property type="molecule type" value="Genomic_DNA"/>
</dbReference>